<dbReference type="GO" id="GO:0016747">
    <property type="term" value="F:acyltransferase activity, transferring groups other than amino-acyl groups"/>
    <property type="evidence" value="ECO:0007669"/>
    <property type="project" value="InterPro"/>
</dbReference>
<dbReference type="AlphaFoldDB" id="A0A1I6G4Q5"/>
<dbReference type="PROSITE" id="PS51186">
    <property type="entry name" value="GNAT"/>
    <property type="match status" value="1"/>
</dbReference>
<accession>A0A1I6G4Q5</accession>
<feature type="domain" description="N-acetyltransferase" evidence="1">
    <location>
        <begin position="1"/>
        <end position="125"/>
    </location>
</feature>
<evidence type="ECO:0000313" key="3">
    <source>
        <dbReference type="Proteomes" id="UP000198877"/>
    </source>
</evidence>
<evidence type="ECO:0000259" key="1">
    <source>
        <dbReference type="PROSITE" id="PS51186"/>
    </source>
</evidence>
<reference evidence="3" key="1">
    <citation type="submission" date="2016-10" db="EMBL/GenBank/DDBJ databases">
        <authorList>
            <person name="Varghese N."/>
            <person name="Submissions S."/>
        </authorList>
    </citation>
    <scope>NUCLEOTIDE SEQUENCE [LARGE SCALE GENOMIC DNA]</scope>
    <source>
        <strain evidence="3">CL127</strain>
    </source>
</reference>
<dbReference type="SUPFAM" id="SSF55729">
    <property type="entry name" value="Acyl-CoA N-acyltransferases (Nat)"/>
    <property type="match status" value="1"/>
</dbReference>
<dbReference type="Gene3D" id="3.40.630.30">
    <property type="match status" value="1"/>
</dbReference>
<dbReference type="InterPro" id="IPR000182">
    <property type="entry name" value="GNAT_dom"/>
</dbReference>
<sequence>MIRLAKKHKQTLGFLPDAVFRDAAMAGNLALAVTPEGLLGYTLYRITRSVVKLTHVCVATEARGQQIGRRLIDHVIEEHPEATSVMASCRRDYQLDSFWTSVGLSPSAEKAGRNAQGLPLTLWVRQLGAPDLFTTSVLSSTRPLAVLDSNIIIDLYSSDTAARPHRESSQELMADWLAEEVEFAVSVQLDHELNDNADAAERVRQSTASQEWVRLPTGRPHDHTTETALRERFGVKTIARDPSLDKDIRHLSDAIRASAKYFVTNDGGVLRARHWLRETYGLAAVRPHELISSVLSASGAVQTFTPGVFEHIDLRWIAATEFDETLLETSFLNYAEHEKARVFRPRLRAALAAGHGRILMDHQEPQALVVGNPLEGELAVPLLRVSTGLHRSSIALQLARQLRLDALSAGKRTVRVTDSMLPAELQGALREDGYELSEDGSLIAQPIDQRGTPNEVDFLTAESIPGTETSAWHRQVEWKHWPLKIWDDIPCYVVPIRPNAAMDLFAYPPNLLQQKRALGLSRRHIYYRSGHTNPFRRLPARVLWYASQNKNQPVQRFFAVSLAVASYRLDAVEAHARFSSLGVYKRSQVLDAADRQGRVTVLEVEDTEVLANPVSLEHFRRIAAPHGVRGEFISPRAIPATLFRLLMEESDRARKVI</sequence>
<protein>
    <recommendedName>
        <fullName evidence="1">N-acetyltransferase domain-containing protein</fullName>
    </recommendedName>
</protein>
<organism evidence="2 3">
    <name type="scientific">Microbacterium azadirachtae</name>
    <dbReference type="NCBI Taxonomy" id="582680"/>
    <lineage>
        <taxon>Bacteria</taxon>
        <taxon>Bacillati</taxon>
        <taxon>Actinomycetota</taxon>
        <taxon>Actinomycetes</taxon>
        <taxon>Micrococcales</taxon>
        <taxon>Microbacteriaceae</taxon>
        <taxon>Microbacterium</taxon>
    </lineage>
</organism>
<gene>
    <name evidence="2" type="ORF">SAMN04488591_0754</name>
</gene>
<dbReference type="EMBL" id="FOYR01000001">
    <property type="protein sequence ID" value="SFR37175.1"/>
    <property type="molecule type" value="Genomic_DNA"/>
</dbReference>
<dbReference type="CDD" id="cd04301">
    <property type="entry name" value="NAT_SF"/>
    <property type="match status" value="1"/>
</dbReference>
<proteinExistence type="predicted"/>
<dbReference type="Pfam" id="PF00583">
    <property type="entry name" value="Acetyltransf_1"/>
    <property type="match status" value="1"/>
</dbReference>
<dbReference type="InterPro" id="IPR016181">
    <property type="entry name" value="Acyl_CoA_acyltransferase"/>
</dbReference>
<evidence type="ECO:0000313" key="2">
    <source>
        <dbReference type="EMBL" id="SFR37175.1"/>
    </source>
</evidence>
<name>A0A1I6G4Q5_9MICO</name>
<dbReference type="Proteomes" id="UP000198877">
    <property type="component" value="Unassembled WGS sequence"/>
</dbReference>